<sequence length="35" mass="4045">MGEDEGEERSRKRGKERLSGKSDKRRLLLLENGIT</sequence>
<dbReference type="EMBL" id="DUZY01000001">
    <property type="protein sequence ID" value="DAD18074.1"/>
    <property type="molecule type" value="Genomic_DNA"/>
</dbReference>
<proteinExistence type="predicted"/>
<dbReference type="AlphaFoldDB" id="A0A822X9D5"/>
<comment type="caution">
    <text evidence="2">The sequence shown here is derived from an EMBL/GenBank/DDBJ whole genome shotgun (WGS) entry which is preliminary data.</text>
</comment>
<evidence type="ECO:0000313" key="2">
    <source>
        <dbReference type="EMBL" id="DAD18074.1"/>
    </source>
</evidence>
<keyword evidence="3" id="KW-1185">Reference proteome</keyword>
<dbReference type="Proteomes" id="UP000607653">
    <property type="component" value="Unassembled WGS sequence"/>
</dbReference>
<reference evidence="2 3" key="1">
    <citation type="journal article" date="2020" name="Mol. Biol. Evol.">
        <title>Distinct Expression and Methylation Patterns for Genes with Different Fates following a Single Whole-Genome Duplication in Flowering Plants.</title>
        <authorList>
            <person name="Shi T."/>
            <person name="Rahmani R.S."/>
            <person name="Gugger P.F."/>
            <person name="Wang M."/>
            <person name="Li H."/>
            <person name="Zhang Y."/>
            <person name="Li Z."/>
            <person name="Wang Q."/>
            <person name="Van de Peer Y."/>
            <person name="Marchal K."/>
            <person name="Chen J."/>
        </authorList>
    </citation>
    <scope>NUCLEOTIDE SEQUENCE [LARGE SCALE GENOMIC DNA]</scope>
    <source>
        <tissue evidence="2">Leaf</tissue>
    </source>
</reference>
<organism evidence="2 3">
    <name type="scientific">Nelumbo nucifera</name>
    <name type="common">Sacred lotus</name>
    <dbReference type="NCBI Taxonomy" id="4432"/>
    <lineage>
        <taxon>Eukaryota</taxon>
        <taxon>Viridiplantae</taxon>
        <taxon>Streptophyta</taxon>
        <taxon>Embryophyta</taxon>
        <taxon>Tracheophyta</taxon>
        <taxon>Spermatophyta</taxon>
        <taxon>Magnoliopsida</taxon>
        <taxon>Proteales</taxon>
        <taxon>Nelumbonaceae</taxon>
        <taxon>Nelumbo</taxon>
    </lineage>
</organism>
<gene>
    <name evidence="2" type="ORF">HUJ06_019537</name>
</gene>
<evidence type="ECO:0000313" key="3">
    <source>
        <dbReference type="Proteomes" id="UP000607653"/>
    </source>
</evidence>
<feature type="region of interest" description="Disordered" evidence="1">
    <location>
        <begin position="1"/>
        <end position="35"/>
    </location>
</feature>
<accession>A0A822X9D5</accession>
<feature type="compositionally biased region" description="Basic and acidic residues" evidence="1">
    <location>
        <begin position="16"/>
        <end position="28"/>
    </location>
</feature>
<name>A0A822X9D5_NELNU</name>
<protein>
    <submittedName>
        <fullName evidence="2">Uncharacterized protein</fullName>
    </submittedName>
</protein>
<evidence type="ECO:0000256" key="1">
    <source>
        <dbReference type="SAM" id="MobiDB-lite"/>
    </source>
</evidence>